<dbReference type="RefSeq" id="XP_032457796.1">
    <property type="nucleotide sequence ID" value="XM_032601905.1"/>
</dbReference>
<keyword evidence="2" id="KW-1185">Reference proteome</keyword>
<name>A0A7M7R3F7_NASVI</name>
<organism evidence="1 2">
    <name type="scientific">Nasonia vitripennis</name>
    <name type="common">Parasitic wasp</name>
    <dbReference type="NCBI Taxonomy" id="7425"/>
    <lineage>
        <taxon>Eukaryota</taxon>
        <taxon>Metazoa</taxon>
        <taxon>Ecdysozoa</taxon>
        <taxon>Arthropoda</taxon>
        <taxon>Hexapoda</taxon>
        <taxon>Insecta</taxon>
        <taxon>Pterygota</taxon>
        <taxon>Neoptera</taxon>
        <taxon>Endopterygota</taxon>
        <taxon>Hymenoptera</taxon>
        <taxon>Apocrita</taxon>
        <taxon>Proctotrupomorpha</taxon>
        <taxon>Chalcidoidea</taxon>
        <taxon>Pteromalidae</taxon>
        <taxon>Pteromalinae</taxon>
        <taxon>Nasonia</taxon>
    </lineage>
</organism>
<dbReference type="InParanoid" id="A0A7M7R3F7"/>
<dbReference type="Proteomes" id="UP000002358">
    <property type="component" value="Unassembled WGS sequence"/>
</dbReference>
<accession>A0A7M7R3F7</accession>
<reference evidence="1" key="1">
    <citation type="submission" date="2021-01" db="UniProtKB">
        <authorList>
            <consortium name="EnsemblMetazoa"/>
        </authorList>
    </citation>
    <scope>IDENTIFICATION</scope>
</reference>
<dbReference type="KEGG" id="nvi:116738667"/>
<dbReference type="OrthoDB" id="2248014at2759"/>
<dbReference type="EnsemblMetazoa" id="XM_032601905">
    <property type="protein sequence ID" value="XP_032457796"/>
    <property type="gene ID" value="LOC116738667"/>
</dbReference>
<protein>
    <submittedName>
        <fullName evidence="1">Uncharacterized protein</fullName>
    </submittedName>
</protein>
<dbReference type="AlphaFoldDB" id="A0A7M7R3F7"/>
<evidence type="ECO:0000313" key="2">
    <source>
        <dbReference type="Proteomes" id="UP000002358"/>
    </source>
</evidence>
<sequence length="127" mass="15025">MEALLERDYRLSFPDINLLDVELWELINIVLLQMMSITDPLASELPGIISIKTRDWSFQQISAKINQRYHHSFNRRITEINGFTDDMFGSVRPVEVITSLGPLWNFTPSYFYHQLLMYIFLSEFHSH</sequence>
<proteinExistence type="predicted"/>
<evidence type="ECO:0000313" key="1">
    <source>
        <dbReference type="EnsemblMetazoa" id="XP_032457796"/>
    </source>
</evidence>
<dbReference type="GeneID" id="116738667"/>
<dbReference type="SMR" id="A0A7M7R3F7"/>